<comment type="caution">
    <text evidence="9">The sequence shown here is derived from an EMBL/GenBank/DDBJ whole genome shotgun (WGS) entry which is preliminary data.</text>
</comment>
<organism evidence="9 10">
    <name type="scientific">Marinovum algicola</name>
    <dbReference type="NCBI Taxonomy" id="42444"/>
    <lineage>
        <taxon>Bacteria</taxon>
        <taxon>Pseudomonadati</taxon>
        <taxon>Pseudomonadota</taxon>
        <taxon>Alphaproteobacteria</taxon>
        <taxon>Rhodobacterales</taxon>
        <taxon>Roseobacteraceae</taxon>
        <taxon>Marinovum</taxon>
    </lineage>
</organism>
<dbReference type="GeneID" id="80819679"/>
<dbReference type="Pfam" id="PF00528">
    <property type="entry name" value="BPD_transp_1"/>
    <property type="match status" value="1"/>
</dbReference>
<dbReference type="PANTHER" id="PTHR43005:SF1">
    <property type="entry name" value="SPERMIDINE_PUTRESCINE TRANSPORT SYSTEM PERMEASE PROTEIN"/>
    <property type="match status" value="1"/>
</dbReference>
<comment type="subcellular location">
    <subcellularLocation>
        <location evidence="1 7">Cell membrane</location>
        <topology evidence="1 7">Multi-pass membrane protein</topology>
    </subcellularLocation>
</comment>
<dbReference type="RefSeq" id="WP_048535345.1">
    <property type="nucleotide sequence ID" value="NZ_CATLQZ010000011.1"/>
</dbReference>
<dbReference type="CDD" id="cd06261">
    <property type="entry name" value="TM_PBP2"/>
    <property type="match status" value="1"/>
</dbReference>
<proteinExistence type="inferred from homology"/>
<reference evidence="9 10" key="1">
    <citation type="submission" date="2016-10" db="EMBL/GenBank/DDBJ databases">
        <authorList>
            <person name="Varghese N."/>
            <person name="Submissions S."/>
        </authorList>
    </citation>
    <scope>NUCLEOTIDE SEQUENCE [LARGE SCALE GENOMIC DNA]</scope>
    <source>
        <strain evidence="9 10">FF3</strain>
    </source>
</reference>
<feature type="transmembrane region" description="Helical" evidence="7">
    <location>
        <begin position="76"/>
        <end position="100"/>
    </location>
</feature>
<feature type="transmembrane region" description="Helical" evidence="7">
    <location>
        <begin position="267"/>
        <end position="289"/>
    </location>
</feature>
<accession>A0A975WCK6</accession>
<dbReference type="PROSITE" id="PS50928">
    <property type="entry name" value="ABC_TM1"/>
    <property type="match status" value="1"/>
</dbReference>
<feature type="transmembrane region" description="Helical" evidence="7">
    <location>
        <begin position="112"/>
        <end position="132"/>
    </location>
</feature>
<protein>
    <submittedName>
        <fullName evidence="9">Multiple sugar transport system permease protein</fullName>
    </submittedName>
</protein>
<dbReference type="EMBL" id="FNYY01000014">
    <property type="protein sequence ID" value="SEJ92381.1"/>
    <property type="molecule type" value="Genomic_DNA"/>
</dbReference>
<evidence type="ECO:0000313" key="10">
    <source>
        <dbReference type="Proteomes" id="UP000182932"/>
    </source>
</evidence>
<feature type="transmembrane region" description="Helical" evidence="7">
    <location>
        <begin position="15"/>
        <end position="39"/>
    </location>
</feature>
<evidence type="ECO:0000256" key="1">
    <source>
        <dbReference type="ARBA" id="ARBA00004651"/>
    </source>
</evidence>
<feature type="domain" description="ABC transmembrane type-1" evidence="8">
    <location>
        <begin position="77"/>
        <end position="290"/>
    </location>
</feature>
<keyword evidence="3" id="KW-1003">Cell membrane</keyword>
<sequence length="296" mass="32907">MFDDAKPWIQRDWKLVAAMLIPAIAVIALLLYMAGWILVMSFTDLALFGRKATEWSFVGFDNYERLFKRRGFLNSLWVTTVFTVFSAIIGQNILGFAMAAALRNTGRFTKSFVEGAVILGWILPDVVAAYVWSATFTENGLVDLAILQPFGIETRNFINDHPLFVVIVANVWKGAAWSYILYSAALDTVPSEVVEAARVDGATPLQRAWHITLPILRPHIATNCLFITISSFVYFPLIYALTGGGPGRKTQVLSIFVYQESFAVGKLGYGSAISVAMVLIVAFLSIFYVRLLKDPR</sequence>
<evidence type="ECO:0000256" key="7">
    <source>
        <dbReference type="RuleBase" id="RU363032"/>
    </source>
</evidence>
<gene>
    <name evidence="9" type="ORF">SAMN04487940_11413</name>
</gene>
<feature type="transmembrane region" description="Helical" evidence="7">
    <location>
        <begin position="220"/>
        <end position="241"/>
    </location>
</feature>
<dbReference type="SUPFAM" id="SSF161098">
    <property type="entry name" value="MetI-like"/>
    <property type="match status" value="1"/>
</dbReference>
<keyword evidence="5 7" id="KW-1133">Transmembrane helix</keyword>
<keyword evidence="6 7" id="KW-0472">Membrane</keyword>
<dbReference type="Gene3D" id="1.10.3720.10">
    <property type="entry name" value="MetI-like"/>
    <property type="match status" value="1"/>
</dbReference>
<evidence type="ECO:0000256" key="6">
    <source>
        <dbReference type="ARBA" id="ARBA00023136"/>
    </source>
</evidence>
<dbReference type="Proteomes" id="UP000182932">
    <property type="component" value="Unassembled WGS sequence"/>
</dbReference>
<keyword evidence="2 7" id="KW-0813">Transport</keyword>
<keyword evidence="9" id="KW-0762">Sugar transport</keyword>
<evidence type="ECO:0000256" key="2">
    <source>
        <dbReference type="ARBA" id="ARBA00022448"/>
    </source>
</evidence>
<dbReference type="GO" id="GO:0005886">
    <property type="term" value="C:plasma membrane"/>
    <property type="evidence" value="ECO:0007669"/>
    <property type="project" value="UniProtKB-SubCell"/>
</dbReference>
<keyword evidence="4 7" id="KW-0812">Transmembrane</keyword>
<dbReference type="InterPro" id="IPR000515">
    <property type="entry name" value="MetI-like"/>
</dbReference>
<dbReference type="PANTHER" id="PTHR43005">
    <property type="entry name" value="BLR7065 PROTEIN"/>
    <property type="match status" value="1"/>
</dbReference>
<dbReference type="InterPro" id="IPR035906">
    <property type="entry name" value="MetI-like_sf"/>
</dbReference>
<dbReference type="GO" id="GO:0055085">
    <property type="term" value="P:transmembrane transport"/>
    <property type="evidence" value="ECO:0007669"/>
    <property type="project" value="InterPro"/>
</dbReference>
<dbReference type="AlphaFoldDB" id="A0A975WCK6"/>
<name>A0A975WCK6_9RHOB</name>
<evidence type="ECO:0000256" key="4">
    <source>
        <dbReference type="ARBA" id="ARBA00022692"/>
    </source>
</evidence>
<evidence type="ECO:0000256" key="5">
    <source>
        <dbReference type="ARBA" id="ARBA00022989"/>
    </source>
</evidence>
<evidence type="ECO:0000259" key="8">
    <source>
        <dbReference type="PROSITE" id="PS50928"/>
    </source>
</evidence>
<evidence type="ECO:0000256" key="3">
    <source>
        <dbReference type="ARBA" id="ARBA00022475"/>
    </source>
</evidence>
<evidence type="ECO:0000313" key="9">
    <source>
        <dbReference type="EMBL" id="SEJ92381.1"/>
    </source>
</evidence>
<comment type="similarity">
    <text evidence="7">Belongs to the binding-protein-dependent transport system permease family.</text>
</comment>
<keyword evidence="10" id="KW-1185">Reference proteome</keyword>